<reference evidence="2" key="1">
    <citation type="submission" date="2022-11" db="EMBL/GenBank/DDBJ databases">
        <authorList>
            <person name="Hyden B.L."/>
            <person name="Feng K."/>
            <person name="Yates T."/>
            <person name="Jawdy S."/>
            <person name="Smart L.B."/>
            <person name="Muchero W."/>
        </authorList>
    </citation>
    <scope>NUCLEOTIDE SEQUENCE</scope>
    <source>
        <tissue evidence="2">Shoot tip</tissue>
    </source>
</reference>
<dbReference type="EMBL" id="JAPFFM010000011">
    <property type="protein sequence ID" value="KAJ6733874.1"/>
    <property type="molecule type" value="Genomic_DNA"/>
</dbReference>
<comment type="caution">
    <text evidence="2">The sequence shown here is derived from an EMBL/GenBank/DDBJ whole genome shotgun (WGS) entry which is preliminary data.</text>
</comment>
<dbReference type="AlphaFoldDB" id="A0A9Q0ZGP8"/>
<keyword evidence="3" id="KW-1185">Reference proteome</keyword>
<feature type="compositionally biased region" description="Low complexity" evidence="1">
    <location>
        <begin position="88"/>
        <end position="97"/>
    </location>
</feature>
<evidence type="ECO:0000256" key="1">
    <source>
        <dbReference type="SAM" id="MobiDB-lite"/>
    </source>
</evidence>
<gene>
    <name evidence="2" type="ORF">OIU74_005628</name>
</gene>
<accession>A0A9Q0ZGP8</accession>
<organism evidence="2 3">
    <name type="scientific">Salix koriyanagi</name>
    <dbReference type="NCBI Taxonomy" id="2511006"/>
    <lineage>
        <taxon>Eukaryota</taxon>
        <taxon>Viridiplantae</taxon>
        <taxon>Streptophyta</taxon>
        <taxon>Embryophyta</taxon>
        <taxon>Tracheophyta</taxon>
        <taxon>Spermatophyta</taxon>
        <taxon>Magnoliopsida</taxon>
        <taxon>eudicotyledons</taxon>
        <taxon>Gunneridae</taxon>
        <taxon>Pentapetalae</taxon>
        <taxon>rosids</taxon>
        <taxon>fabids</taxon>
        <taxon>Malpighiales</taxon>
        <taxon>Salicaceae</taxon>
        <taxon>Saliceae</taxon>
        <taxon>Salix</taxon>
    </lineage>
</organism>
<keyword evidence="2" id="KW-0808">Transferase</keyword>
<dbReference type="GO" id="GO:0016740">
    <property type="term" value="F:transferase activity"/>
    <property type="evidence" value="ECO:0007669"/>
    <property type="project" value="UniProtKB-KW"/>
</dbReference>
<name>A0A9Q0ZGP8_9ROSI</name>
<evidence type="ECO:0000313" key="2">
    <source>
        <dbReference type="EMBL" id="KAJ6733874.1"/>
    </source>
</evidence>
<feature type="region of interest" description="Disordered" evidence="1">
    <location>
        <begin position="81"/>
        <end position="116"/>
    </location>
</feature>
<protein>
    <submittedName>
        <fullName evidence="2">RBR-TYPE E3 UBIQUITIN TRANSFERASE</fullName>
    </submittedName>
</protein>
<dbReference type="Gene3D" id="1.20.120.1750">
    <property type="match status" value="1"/>
</dbReference>
<sequence>MGTIVNRIILSFCAGEAESGLERLHQCAEKELQQFIAADGPSKEFDEFRTKLAGLTSVTKNYFENLVRALENGLADVDSHGACSKTTSSKNAVVSKGKGSKGKGGKTGGSSKNGDD</sequence>
<evidence type="ECO:0000313" key="3">
    <source>
        <dbReference type="Proteomes" id="UP001151752"/>
    </source>
</evidence>
<dbReference type="Proteomes" id="UP001151752">
    <property type="component" value="Chromosome 7"/>
</dbReference>
<proteinExistence type="predicted"/>
<reference evidence="2" key="2">
    <citation type="journal article" date="2023" name="Int. J. Mol. Sci.">
        <title>De Novo Assembly and Annotation of 11 Diverse Shrub Willow (Salix) Genomes Reveals Novel Gene Organization in Sex-Linked Regions.</title>
        <authorList>
            <person name="Hyden B."/>
            <person name="Feng K."/>
            <person name="Yates T.B."/>
            <person name="Jawdy S."/>
            <person name="Cereghino C."/>
            <person name="Smart L.B."/>
            <person name="Muchero W."/>
        </authorList>
    </citation>
    <scope>NUCLEOTIDE SEQUENCE</scope>
    <source>
        <tissue evidence="2">Shoot tip</tissue>
    </source>
</reference>